<proteinExistence type="inferred from homology"/>
<dbReference type="CDD" id="cd03379">
    <property type="entry name" value="beta_CA_cladeD"/>
    <property type="match status" value="1"/>
</dbReference>
<evidence type="ECO:0000313" key="5">
    <source>
        <dbReference type="EMBL" id="CUA82022.1"/>
    </source>
</evidence>
<dbReference type="PANTHER" id="PTHR43175">
    <property type="entry name" value="CARBONIC ANHYDRASE"/>
    <property type="match status" value="1"/>
</dbReference>
<dbReference type="OrthoDB" id="9797527at2"/>
<dbReference type="GO" id="GO:0008270">
    <property type="term" value="F:zinc ion binding"/>
    <property type="evidence" value="ECO:0007669"/>
    <property type="project" value="InterPro"/>
</dbReference>
<gene>
    <name evidence="5" type="ORF">Ga0061063_0871</name>
</gene>
<dbReference type="InterPro" id="IPR036874">
    <property type="entry name" value="Carbonic_anhydrase_sf"/>
</dbReference>
<dbReference type="PANTHER" id="PTHR43175:SF3">
    <property type="entry name" value="CARBON DISULFIDE HYDROLASE"/>
    <property type="match status" value="1"/>
</dbReference>
<dbReference type="SMART" id="SM00947">
    <property type="entry name" value="Pro_CA"/>
    <property type="match status" value="1"/>
</dbReference>
<accession>A0A0K6GU32</accession>
<dbReference type="EMBL" id="CYHA01000001">
    <property type="protein sequence ID" value="CUA82022.1"/>
    <property type="molecule type" value="Genomic_DNA"/>
</dbReference>
<dbReference type="Proteomes" id="UP000243535">
    <property type="component" value="Unassembled WGS sequence"/>
</dbReference>
<evidence type="ECO:0000313" key="6">
    <source>
        <dbReference type="Proteomes" id="UP000243535"/>
    </source>
</evidence>
<keyword evidence="6" id="KW-1185">Reference proteome</keyword>
<dbReference type="Pfam" id="PF00484">
    <property type="entry name" value="Pro_CA"/>
    <property type="match status" value="1"/>
</dbReference>
<evidence type="ECO:0000256" key="4">
    <source>
        <dbReference type="PIRSR" id="PIRSR601765-1"/>
    </source>
</evidence>
<evidence type="ECO:0000256" key="2">
    <source>
        <dbReference type="ARBA" id="ARBA00022723"/>
    </source>
</evidence>
<feature type="binding site" evidence="4">
    <location>
        <position position="38"/>
    </location>
    <ligand>
        <name>Zn(2+)</name>
        <dbReference type="ChEBI" id="CHEBI:29105"/>
    </ligand>
</feature>
<organism evidence="5 6">
    <name type="scientific">Gulbenkiania indica</name>
    <dbReference type="NCBI Taxonomy" id="375574"/>
    <lineage>
        <taxon>Bacteria</taxon>
        <taxon>Pseudomonadati</taxon>
        <taxon>Pseudomonadota</taxon>
        <taxon>Betaproteobacteria</taxon>
        <taxon>Neisseriales</taxon>
        <taxon>Chromobacteriaceae</taxon>
        <taxon>Gulbenkiania</taxon>
    </lineage>
</organism>
<sequence>MTILSQVLEHNQSFVTNREYEQFKTDKFPHKSLAVLACMDARLVELLPKAMGLKNGDAKLIKNAGALVTHPWGSVMRSLLVAVYELRAEEICVVAHHDCGMRAIDPQHILDSACARGVSEETLTTLRGAGIDLEKWLKGFDNVEDSVRHTVEVIRSHPLMPHDVPVHGMVIHPTTGALSVIVDGYAGRTSQAA</sequence>
<evidence type="ECO:0000256" key="3">
    <source>
        <dbReference type="ARBA" id="ARBA00022833"/>
    </source>
</evidence>
<dbReference type="AlphaFoldDB" id="A0A0K6GU32"/>
<dbReference type="SUPFAM" id="SSF53056">
    <property type="entry name" value="beta-carbonic anhydrase, cab"/>
    <property type="match status" value="1"/>
</dbReference>
<dbReference type="InterPro" id="IPR001765">
    <property type="entry name" value="Carbonic_anhydrase"/>
</dbReference>
<protein>
    <submittedName>
        <fullName evidence="5">Carbonic anhydrase</fullName>
    </submittedName>
</protein>
<dbReference type="GO" id="GO:0004089">
    <property type="term" value="F:carbonate dehydratase activity"/>
    <property type="evidence" value="ECO:0007669"/>
    <property type="project" value="InterPro"/>
</dbReference>
<name>A0A0K6GU32_9NEIS</name>
<comment type="similarity">
    <text evidence="1">Belongs to the beta-class carbonic anhydrase family.</text>
</comment>
<feature type="binding site" evidence="4">
    <location>
        <position position="96"/>
    </location>
    <ligand>
        <name>Zn(2+)</name>
        <dbReference type="ChEBI" id="CHEBI:29105"/>
    </ligand>
</feature>
<feature type="binding site" evidence="4">
    <location>
        <position position="40"/>
    </location>
    <ligand>
        <name>Zn(2+)</name>
        <dbReference type="ChEBI" id="CHEBI:29105"/>
    </ligand>
</feature>
<dbReference type="Gene3D" id="3.40.1050.10">
    <property type="entry name" value="Carbonic anhydrase"/>
    <property type="match status" value="1"/>
</dbReference>
<comment type="cofactor">
    <cofactor evidence="4">
        <name>Zn(2+)</name>
        <dbReference type="ChEBI" id="CHEBI:29105"/>
    </cofactor>
    <text evidence="4">Binds 1 zinc ion per subunit.</text>
</comment>
<keyword evidence="2 4" id="KW-0479">Metal-binding</keyword>
<keyword evidence="3 4" id="KW-0862">Zinc</keyword>
<feature type="binding site" evidence="4">
    <location>
        <position position="99"/>
    </location>
    <ligand>
        <name>Zn(2+)</name>
        <dbReference type="ChEBI" id="CHEBI:29105"/>
    </ligand>
</feature>
<dbReference type="STRING" id="375574.GCA_001418035_00669"/>
<dbReference type="RefSeq" id="WP_054286635.1">
    <property type="nucleotide sequence ID" value="NZ_CYHA01000001.1"/>
</dbReference>
<reference evidence="6" key="1">
    <citation type="submission" date="2015-08" db="EMBL/GenBank/DDBJ databases">
        <authorList>
            <person name="Varghese N."/>
        </authorList>
    </citation>
    <scope>NUCLEOTIDE SEQUENCE [LARGE SCALE GENOMIC DNA]</scope>
    <source>
        <strain evidence="6">DSM 17901</strain>
    </source>
</reference>
<evidence type="ECO:0000256" key="1">
    <source>
        <dbReference type="ARBA" id="ARBA00006217"/>
    </source>
</evidence>